<name>A0A7V2F3J2_UNCEI</name>
<feature type="transmembrane region" description="Helical" evidence="1">
    <location>
        <begin position="79"/>
        <end position="106"/>
    </location>
</feature>
<comment type="caution">
    <text evidence="2">The sequence shown here is derived from an EMBL/GenBank/DDBJ whole genome shotgun (WGS) entry which is preliminary data.</text>
</comment>
<gene>
    <name evidence="2" type="ORF">ENO08_00690</name>
</gene>
<organism evidence="2">
    <name type="scientific">Eiseniibacteriota bacterium</name>
    <dbReference type="NCBI Taxonomy" id="2212470"/>
    <lineage>
        <taxon>Bacteria</taxon>
        <taxon>Candidatus Eiseniibacteriota</taxon>
    </lineage>
</organism>
<evidence type="ECO:0000256" key="1">
    <source>
        <dbReference type="SAM" id="Phobius"/>
    </source>
</evidence>
<sequence>MYCRFCGREIEEGSGACIYCGRALMPEPPPSRMYSRDFTKLKAPAEGKNPKVASLLGFLLGWILLGPVGYIYLGQWNWFWIAIVIQIFAYPLTAFIGAYILLPFVYAFHQYEMAKEVNKLVKAVEAGNDGGRKAGQE</sequence>
<protein>
    <submittedName>
        <fullName evidence="2">Zinc ribbon domain-containing protein</fullName>
    </submittedName>
</protein>
<accession>A0A7V2F3J2</accession>
<proteinExistence type="predicted"/>
<evidence type="ECO:0000313" key="2">
    <source>
        <dbReference type="EMBL" id="HER42961.1"/>
    </source>
</evidence>
<keyword evidence="1" id="KW-1133">Transmembrane helix</keyword>
<dbReference type="AlphaFoldDB" id="A0A7V2F3J2"/>
<keyword evidence="1" id="KW-0472">Membrane</keyword>
<feature type="transmembrane region" description="Helical" evidence="1">
    <location>
        <begin position="52"/>
        <end position="73"/>
    </location>
</feature>
<dbReference type="Proteomes" id="UP000886069">
    <property type="component" value="Unassembled WGS sequence"/>
</dbReference>
<reference evidence="2" key="1">
    <citation type="journal article" date="2020" name="mSystems">
        <title>Genome- and Community-Level Interaction Insights into Carbon Utilization and Element Cycling Functions of Hydrothermarchaeota in Hydrothermal Sediment.</title>
        <authorList>
            <person name="Zhou Z."/>
            <person name="Liu Y."/>
            <person name="Xu W."/>
            <person name="Pan J."/>
            <person name="Luo Z.H."/>
            <person name="Li M."/>
        </authorList>
    </citation>
    <scope>NUCLEOTIDE SEQUENCE [LARGE SCALE GENOMIC DNA]</scope>
    <source>
        <strain evidence="2">SpSt-1233</strain>
    </source>
</reference>
<dbReference type="EMBL" id="DSEC01000052">
    <property type="protein sequence ID" value="HER42961.1"/>
    <property type="molecule type" value="Genomic_DNA"/>
</dbReference>
<keyword evidence="1" id="KW-0812">Transmembrane</keyword>